<dbReference type="VEuPathDB" id="TriTrypDB:TvY486_1108360"/>
<feature type="compositionally biased region" description="Basic and acidic residues" evidence="1">
    <location>
        <begin position="87"/>
        <end position="105"/>
    </location>
</feature>
<gene>
    <name evidence="2" type="ORF">TVY486_1108360</name>
</gene>
<feature type="compositionally biased region" description="Basic and acidic residues" evidence="1">
    <location>
        <begin position="225"/>
        <end position="238"/>
    </location>
</feature>
<accession>G0UC04</accession>
<feature type="compositionally biased region" description="Low complexity" evidence="1">
    <location>
        <begin position="188"/>
        <end position="202"/>
    </location>
</feature>
<dbReference type="EMBL" id="HE573027">
    <property type="protein sequence ID" value="CCC53352.1"/>
    <property type="molecule type" value="Genomic_DNA"/>
</dbReference>
<feature type="region of interest" description="Disordered" evidence="1">
    <location>
        <begin position="125"/>
        <end position="238"/>
    </location>
</feature>
<organism evidence="2">
    <name type="scientific">Trypanosoma vivax (strain Y486)</name>
    <dbReference type="NCBI Taxonomy" id="1055687"/>
    <lineage>
        <taxon>Eukaryota</taxon>
        <taxon>Discoba</taxon>
        <taxon>Euglenozoa</taxon>
        <taxon>Kinetoplastea</taxon>
        <taxon>Metakinetoplastina</taxon>
        <taxon>Trypanosomatida</taxon>
        <taxon>Trypanosomatidae</taxon>
        <taxon>Trypanosoma</taxon>
        <taxon>Duttonella</taxon>
    </lineage>
</organism>
<sequence length="238" mass="26676">MHGYCGTNGDEAPQLSHDKLWDYNYNLADPASAPAGYCEDHLYGNNQQPCHQPGVVRERQLSQDRLNRGGLNIFSWNMDAPTAAQPRETRTRDQDELQRLRPVDAAVQRDKEVREKFEGNTQSRFLCFSEGDQPPRRQGVRICNPSSGSPLLPQGDGAVGRASNRAPQGRPQPPRVPQEQYQPPPQQFNPQQFVQQQRQEMPAAGRSTYQNGRDSGGIAGFAGMGERRPQNGRRRVAE</sequence>
<evidence type="ECO:0000256" key="1">
    <source>
        <dbReference type="SAM" id="MobiDB-lite"/>
    </source>
</evidence>
<feature type="compositionally biased region" description="Gly residues" evidence="1">
    <location>
        <begin position="214"/>
        <end position="223"/>
    </location>
</feature>
<feature type="compositionally biased region" description="Pro residues" evidence="1">
    <location>
        <begin position="170"/>
        <end position="187"/>
    </location>
</feature>
<reference evidence="2" key="1">
    <citation type="journal article" date="2012" name="Proc. Natl. Acad. Sci. U.S.A.">
        <title>Antigenic diversity is generated by distinct evolutionary mechanisms in African trypanosome species.</title>
        <authorList>
            <person name="Jackson A.P."/>
            <person name="Berry A."/>
            <person name="Aslett M."/>
            <person name="Allison H.C."/>
            <person name="Burton P."/>
            <person name="Vavrova-Anderson J."/>
            <person name="Brown R."/>
            <person name="Browne H."/>
            <person name="Corton N."/>
            <person name="Hauser H."/>
            <person name="Gamble J."/>
            <person name="Gilderthorp R."/>
            <person name="Marcello L."/>
            <person name="McQuillan J."/>
            <person name="Otto T.D."/>
            <person name="Quail M.A."/>
            <person name="Sanders M.J."/>
            <person name="van Tonder A."/>
            <person name="Ginger M.L."/>
            <person name="Field M.C."/>
            <person name="Barry J.D."/>
            <person name="Hertz-Fowler C."/>
            <person name="Berriman M."/>
        </authorList>
    </citation>
    <scope>NUCLEOTIDE SEQUENCE</scope>
    <source>
        <strain evidence="2">Y486</strain>
    </source>
</reference>
<protein>
    <submittedName>
        <fullName evidence="2">Uncharacterized protein</fullName>
    </submittedName>
</protein>
<name>G0UC04_TRYVY</name>
<feature type="region of interest" description="Disordered" evidence="1">
    <location>
        <begin position="83"/>
        <end position="105"/>
    </location>
</feature>
<evidence type="ECO:0000313" key="2">
    <source>
        <dbReference type="EMBL" id="CCC53352.1"/>
    </source>
</evidence>
<dbReference type="AlphaFoldDB" id="G0UC04"/>
<proteinExistence type="predicted"/>